<feature type="active site" description="Nucleophile" evidence="5">
    <location>
        <position position="20"/>
    </location>
</feature>
<dbReference type="SUPFAM" id="SSF52788">
    <property type="entry name" value="Phosphotyrosine protein phosphatases I"/>
    <property type="match status" value="1"/>
</dbReference>
<feature type="active site" evidence="5">
    <location>
        <position position="26"/>
    </location>
</feature>
<evidence type="ECO:0000313" key="8">
    <source>
        <dbReference type="Proteomes" id="UP001165341"/>
    </source>
</evidence>
<dbReference type="EC" id="3.1.3.48" evidence="2"/>
<dbReference type="CDD" id="cd16343">
    <property type="entry name" value="LMWPTP"/>
    <property type="match status" value="1"/>
</dbReference>
<protein>
    <recommendedName>
        <fullName evidence="2">protein-tyrosine-phosphatase</fullName>
        <ecNumber evidence="2">3.1.3.48</ecNumber>
    </recommendedName>
</protein>
<keyword evidence="8" id="KW-1185">Reference proteome</keyword>
<sequence length="175" mass="19770">MTFSAIRPDEATPFRIIFVCTGNICRSPMAEITLRDLVTRSGLGRLIFTSSAGTGDWHVGEQADARTVAALKRQGYDGSHHRARQFDPVWFADYDLVVVLDRTQERILRNWAVSDRDRSKVRLLLSFDQEQASLHDVPDPYYSDDALFDSVLGMIEKANLALFAQLEPAIRQGVR</sequence>
<dbReference type="InterPro" id="IPR050438">
    <property type="entry name" value="LMW_PTPase"/>
</dbReference>
<accession>A0AA41UGU5</accession>
<dbReference type="AlphaFoldDB" id="A0AA41UGU5"/>
<dbReference type="RefSeq" id="WP_134534906.1">
    <property type="nucleotide sequence ID" value="NZ_JALGAR010000004.1"/>
</dbReference>
<name>A0AA41UGU5_9MICO</name>
<feature type="domain" description="Phosphotyrosine protein phosphatase I" evidence="6">
    <location>
        <begin position="14"/>
        <end position="165"/>
    </location>
</feature>
<feature type="active site" description="Proton donor" evidence="5">
    <location>
        <position position="139"/>
    </location>
</feature>
<evidence type="ECO:0000256" key="1">
    <source>
        <dbReference type="ARBA" id="ARBA00011063"/>
    </source>
</evidence>
<keyword evidence="4" id="KW-0904">Protein phosphatase</keyword>
<dbReference type="EMBL" id="JALGAR010000004">
    <property type="protein sequence ID" value="MCI4659255.1"/>
    <property type="molecule type" value="Genomic_DNA"/>
</dbReference>
<evidence type="ECO:0000256" key="3">
    <source>
        <dbReference type="ARBA" id="ARBA00022801"/>
    </source>
</evidence>
<organism evidence="7 8">
    <name type="scientific">Cryobacterium zhongshanensis</name>
    <dbReference type="NCBI Taxonomy" id="2928153"/>
    <lineage>
        <taxon>Bacteria</taxon>
        <taxon>Bacillati</taxon>
        <taxon>Actinomycetota</taxon>
        <taxon>Actinomycetes</taxon>
        <taxon>Micrococcales</taxon>
        <taxon>Microbacteriaceae</taxon>
        <taxon>Cryobacterium</taxon>
    </lineage>
</organism>
<comment type="caution">
    <text evidence="7">The sequence shown here is derived from an EMBL/GenBank/DDBJ whole genome shotgun (WGS) entry which is preliminary data.</text>
</comment>
<dbReference type="PRINTS" id="PR00719">
    <property type="entry name" value="LMWPTPASE"/>
</dbReference>
<dbReference type="GO" id="GO:0004725">
    <property type="term" value="F:protein tyrosine phosphatase activity"/>
    <property type="evidence" value="ECO:0007669"/>
    <property type="project" value="UniProtKB-EC"/>
</dbReference>
<dbReference type="PANTHER" id="PTHR11717">
    <property type="entry name" value="LOW MOLECULAR WEIGHT PROTEIN TYROSINE PHOSPHATASE"/>
    <property type="match status" value="1"/>
</dbReference>
<reference evidence="7" key="1">
    <citation type="submission" date="2022-03" db="EMBL/GenBank/DDBJ databases">
        <title>Cryobacterium sp. nov. strain ZS14-85, isolated from Antarctic soil.</title>
        <authorList>
            <person name="Li J."/>
            <person name="Niu G."/>
        </authorList>
    </citation>
    <scope>NUCLEOTIDE SEQUENCE</scope>
    <source>
        <strain evidence="7">ZS14-85</strain>
    </source>
</reference>
<evidence type="ECO:0000256" key="2">
    <source>
        <dbReference type="ARBA" id="ARBA00013064"/>
    </source>
</evidence>
<dbReference type="InterPro" id="IPR017867">
    <property type="entry name" value="Tyr_phospatase_low_mol_wt"/>
</dbReference>
<gene>
    <name evidence="7" type="ORF">MQH31_15720</name>
</gene>
<dbReference type="Proteomes" id="UP001165341">
    <property type="component" value="Unassembled WGS sequence"/>
</dbReference>
<comment type="similarity">
    <text evidence="1">Belongs to the low molecular weight phosphotyrosine protein phosphatase family.</text>
</comment>
<dbReference type="Pfam" id="PF01451">
    <property type="entry name" value="LMWPc"/>
    <property type="match status" value="1"/>
</dbReference>
<evidence type="ECO:0000259" key="6">
    <source>
        <dbReference type="SMART" id="SM00226"/>
    </source>
</evidence>
<proteinExistence type="inferred from homology"/>
<evidence type="ECO:0000256" key="5">
    <source>
        <dbReference type="PIRSR" id="PIRSR617867-1"/>
    </source>
</evidence>
<dbReference type="SMART" id="SM00226">
    <property type="entry name" value="LMWPc"/>
    <property type="match status" value="1"/>
</dbReference>
<dbReference type="InterPro" id="IPR036196">
    <property type="entry name" value="Ptyr_pPase_sf"/>
</dbReference>
<dbReference type="PANTHER" id="PTHR11717:SF7">
    <property type="entry name" value="LOW MOLECULAR WEIGHT PHOSPHOTYROSINE PROTEIN PHOSPHATASE"/>
    <property type="match status" value="1"/>
</dbReference>
<evidence type="ECO:0000313" key="7">
    <source>
        <dbReference type="EMBL" id="MCI4659255.1"/>
    </source>
</evidence>
<keyword evidence="3" id="KW-0378">Hydrolase</keyword>
<dbReference type="Gene3D" id="3.40.50.2300">
    <property type="match status" value="1"/>
</dbReference>
<evidence type="ECO:0000256" key="4">
    <source>
        <dbReference type="ARBA" id="ARBA00022912"/>
    </source>
</evidence>
<dbReference type="InterPro" id="IPR023485">
    <property type="entry name" value="Ptyr_pPase"/>
</dbReference>